<dbReference type="Gene3D" id="6.10.250.1080">
    <property type="match status" value="1"/>
</dbReference>
<evidence type="ECO:0000259" key="9">
    <source>
        <dbReference type="Pfam" id="PF04880"/>
    </source>
</evidence>
<dbReference type="GO" id="GO:0000132">
    <property type="term" value="P:establishment of mitotic spindle orientation"/>
    <property type="evidence" value="ECO:0007669"/>
    <property type="project" value="TreeGrafter"/>
</dbReference>
<dbReference type="GO" id="GO:0005874">
    <property type="term" value="C:microtubule"/>
    <property type="evidence" value="ECO:0007669"/>
    <property type="project" value="UniProtKB-KW"/>
</dbReference>
<organism evidence="10 11">
    <name type="scientific">Aspergillus wentii DTO 134E9</name>
    <dbReference type="NCBI Taxonomy" id="1073089"/>
    <lineage>
        <taxon>Eukaryota</taxon>
        <taxon>Fungi</taxon>
        <taxon>Dikarya</taxon>
        <taxon>Ascomycota</taxon>
        <taxon>Pezizomycotina</taxon>
        <taxon>Eurotiomycetes</taxon>
        <taxon>Eurotiomycetidae</taxon>
        <taxon>Eurotiales</taxon>
        <taxon>Aspergillaceae</taxon>
        <taxon>Aspergillus</taxon>
        <taxon>Aspergillus subgen. Cremei</taxon>
    </lineage>
</organism>
<dbReference type="VEuPathDB" id="FungiDB:ASPWEDRAFT_31715"/>
<evidence type="ECO:0000256" key="1">
    <source>
        <dbReference type="ARBA" id="ARBA00004245"/>
    </source>
</evidence>
<feature type="compositionally biased region" description="Low complexity" evidence="8">
    <location>
        <begin position="475"/>
        <end position="502"/>
    </location>
</feature>
<keyword evidence="4" id="KW-0493">Microtubule</keyword>
<dbReference type="Pfam" id="PF04880">
    <property type="entry name" value="NUDE_C"/>
    <property type="match status" value="1"/>
</dbReference>
<dbReference type="InterPro" id="IPR006964">
    <property type="entry name" value="NUDE_dom"/>
</dbReference>
<dbReference type="GO" id="GO:0047496">
    <property type="term" value="P:vesicle transport along microtubule"/>
    <property type="evidence" value="ECO:0007669"/>
    <property type="project" value="TreeGrafter"/>
</dbReference>
<proteinExistence type="inferred from homology"/>
<feature type="region of interest" description="Disordered" evidence="8">
    <location>
        <begin position="601"/>
        <end position="628"/>
    </location>
</feature>
<dbReference type="GO" id="GO:0051642">
    <property type="term" value="P:centrosome localization"/>
    <property type="evidence" value="ECO:0007669"/>
    <property type="project" value="TreeGrafter"/>
</dbReference>
<feature type="region of interest" description="Disordered" evidence="8">
    <location>
        <begin position="1"/>
        <end position="20"/>
    </location>
</feature>
<dbReference type="GO" id="GO:0007020">
    <property type="term" value="P:microtubule nucleation"/>
    <property type="evidence" value="ECO:0007669"/>
    <property type="project" value="TreeGrafter"/>
</dbReference>
<feature type="compositionally biased region" description="Low complexity" evidence="8">
    <location>
        <begin position="407"/>
        <end position="420"/>
    </location>
</feature>
<dbReference type="GO" id="GO:0008017">
    <property type="term" value="F:microtubule binding"/>
    <property type="evidence" value="ECO:0007669"/>
    <property type="project" value="InterPro"/>
</dbReference>
<dbReference type="EMBL" id="KV878216">
    <property type="protein sequence ID" value="OJJ31030.1"/>
    <property type="molecule type" value="Genomic_DNA"/>
</dbReference>
<feature type="compositionally biased region" description="Polar residues" evidence="8">
    <location>
        <begin position="460"/>
        <end position="474"/>
    </location>
</feature>
<evidence type="ECO:0000256" key="2">
    <source>
        <dbReference type="ARBA" id="ARBA00007429"/>
    </source>
</evidence>
<keyword evidence="6" id="KW-0206">Cytoskeleton</keyword>
<dbReference type="OrthoDB" id="5877028at2759"/>
<feature type="compositionally biased region" description="Polar residues" evidence="8">
    <location>
        <begin position="530"/>
        <end position="545"/>
    </location>
</feature>
<comment type="subcellular location">
    <subcellularLocation>
        <location evidence="1">Cytoplasm</location>
        <location evidence="1">Cytoskeleton</location>
    </subcellularLocation>
</comment>
<feature type="compositionally biased region" description="Low complexity" evidence="8">
    <location>
        <begin position="1"/>
        <end position="18"/>
    </location>
</feature>
<feature type="compositionally biased region" description="Low complexity" evidence="8">
    <location>
        <begin position="230"/>
        <end position="248"/>
    </location>
</feature>
<feature type="region of interest" description="Disordered" evidence="8">
    <location>
        <begin position="354"/>
        <end position="380"/>
    </location>
</feature>
<reference evidence="11" key="1">
    <citation type="journal article" date="2017" name="Genome Biol.">
        <title>Comparative genomics reveals high biological diversity and specific adaptations in the industrially and medically important fungal genus Aspergillus.</title>
        <authorList>
            <person name="de Vries R.P."/>
            <person name="Riley R."/>
            <person name="Wiebenga A."/>
            <person name="Aguilar-Osorio G."/>
            <person name="Amillis S."/>
            <person name="Uchima C.A."/>
            <person name="Anderluh G."/>
            <person name="Asadollahi M."/>
            <person name="Askin M."/>
            <person name="Barry K."/>
            <person name="Battaglia E."/>
            <person name="Bayram O."/>
            <person name="Benocci T."/>
            <person name="Braus-Stromeyer S.A."/>
            <person name="Caldana C."/>
            <person name="Canovas D."/>
            <person name="Cerqueira G.C."/>
            <person name="Chen F."/>
            <person name="Chen W."/>
            <person name="Choi C."/>
            <person name="Clum A."/>
            <person name="Dos Santos R.A."/>
            <person name="Damasio A.R."/>
            <person name="Diallinas G."/>
            <person name="Emri T."/>
            <person name="Fekete E."/>
            <person name="Flipphi M."/>
            <person name="Freyberg S."/>
            <person name="Gallo A."/>
            <person name="Gournas C."/>
            <person name="Habgood R."/>
            <person name="Hainaut M."/>
            <person name="Harispe M.L."/>
            <person name="Henrissat B."/>
            <person name="Hilden K.S."/>
            <person name="Hope R."/>
            <person name="Hossain A."/>
            <person name="Karabika E."/>
            <person name="Karaffa L."/>
            <person name="Karanyi Z."/>
            <person name="Krasevec N."/>
            <person name="Kuo A."/>
            <person name="Kusch H."/>
            <person name="LaButti K."/>
            <person name="Lagendijk E.L."/>
            <person name="Lapidus A."/>
            <person name="Levasseur A."/>
            <person name="Lindquist E."/>
            <person name="Lipzen A."/>
            <person name="Logrieco A.F."/>
            <person name="MacCabe A."/>
            <person name="Maekelae M.R."/>
            <person name="Malavazi I."/>
            <person name="Melin P."/>
            <person name="Meyer V."/>
            <person name="Mielnichuk N."/>
            <person name="Miskei M."/>
            <person name="Molnar A.P."/>
            <person name="Mule G."/>
            <person name="Ngan C.Y."/>
            <person name="Orejas M."/>
            <person name="Orosz E."/>
            <person name="Ouedraogo J.P."/>
            <person name="Overkamp K.M."/>
            <person name="Park H.-S."/>
            <person name="Perrone G."/>
            <person name="Piumi F."/>
            <person name="Punt P.J."/>
            <person name="Ram A.F."/>
            <person name="Ramon A."/>
            <person name="Rauscher S."/>
            <person name="Record E."/>
            <person name="Riano-Pachon D.M."/>
            <person name="Robert V."/>
            <person name="Roehrig J."/>
            <person name="Ruller R."/>
            <person name="Salamov A."/>
            <person name="Salih N.S."/>
            <person name="Samson R.A."/>
            <person name="Sandor E."/>
            <person name="Sanguinetti M."/>
            <person name="Schuetze T."/>
            <person name="Sepcic K."/>
            <person name="Shelest E."/>
            <person name="Sherlock G."/>
            <person name="Sophianopoulou V."/>
            <person name="Squina F.M."/>
            <person name="Sun H."/>
            <person name="Susca A."/>
            <person name="Todd R.B."/>
            <person name="Tsang A."/>
            <person name="Unkles S.E."/>
            <person name="van de Wiele N."/>
            <person name="van Rossen-Uffink D."/>
            <person name="Oliveira J.V."/>
            <person name="Vesth T.C."/>
            <person name="Visser J."/>
            <person name="Yu J.-H."/>
            <person name="Zhou M."/>
            <person name="Andersen M.R."/>
            <person name="Archer D.B."/>
            <person name="Baker S.E."/>
            <person name="Benoit I."/>
            <person name="Brakhage A.A."/>
            <person name="Braus G.H."/>
            <person name="Fischer R."/>
            <person name="Frisvad J.C."/>
            <person name="Goldman G.H."/>
            <person name="Houbraken J."/>
            <person name="Oakley B."/>
            <person name="Pocsi I."/>
            <person name="Scazzocchio C."/>
            <person name="Seiboth B."/>
            <person name="vanKuyk P.A."/>
            <person name="Wortman J."/>
            <person name="Dyer P.S."/>
            <person name="Grigoriev I.V."/>
        </authorList>
    </citation>
    <scope>NUCLEOTIDE SEQUENCE [LARGE SCALE GENOMIC DNA]</scope>
    <source>
        <strain evidence="11">DTO 134E9</strain>
    </source>
</reference>
<feature type="domain" description="NUDE" evidence="9">
    <location>
        <begin position="133"/>
        <end position="292"/>
    </location>
</feature>
<dbReference type="STRING" id="1073089.A0A1L9R7X9"/>
<evidence type="ECO:0000256" key="4">
    <source>
        <dbReference type="ARBA" id="ARBA00022701"/>
    </source>
</evidence>
<sequence length="628" mass="69003">MPSADDSSSRPSGSSSRADQLAYYKAQYEQLESELADFQASSRELESELEKDIEASEKRERQLKEKVDGLRYEVDEWKTKYKQSKSEGNSAQNTLQKEITTLRDTNRTLQLRLRDIEVANDDYERQARNTTSSLEDMESKFNVAIERGVLLEEEIRSGELEREGLRIDNQRLRDELSDLKIEAEIIQEKLRNTESNGRRKPTPLYRSPSTPQTPGFDRSSGISTPPTKLSMASMAATPPSPPISETSINMRKTINTTPAFPRQKASASTELGSRSLYGPRESKGHKAPSRAPNKTPIRTPHTRATSAATYSNNSQNGQTSQPNFNGFGFSGFNTFNGRSNSSVSSRPGVPLFNNTFTSSINSNNPNNQKNPPGMPKSGSLYQIRGLIGKMQKLEERVQSAKSKLPAPSDSPSRGSSRSGSVMGESPVPSTITVRRNSRKRLSGSSFNSSVREGDSMPSFVPSSRQSFGTRTQGDSRPSSRTSYSSRSSVSHSTHPSMTPSTRPESRQSRTKTPLGHFSTNPTTESRRPRSSLSNPAASVPPTNGMSHIDEVDDLSLQMSVRAKITEARRTSASTPPDHVAVKKRSASGITAIPTPRTLRISSGIHHREGSMGPPATRKPTLTDLGETF</sequence>
<feature type="region of interest" description="Disordered" evidence="8">
    <location>
        <begin position="395"/>
        <end position="548"/>
    </location>
</feature>
<dbReference type="GO" id="GO:0007059">
    <property type="term" value="P:chromosome segregation"/>
    <property type="evidence" value="ECO:0007669"/>
    <property type="project" value="TreeGrafter"/>
</dbReference>
<feature type="region of interest" description="Disordered" evidence="8">
    <location>
        <begin position="192"/>
        <end position="325"/>
    </location>
</feature>
<evidence type="ECO:0000256" key="3">
    <source>
        <dbReference type="ARBA" id="ARBA00022490"/>
    </source>
</evidence>
<comment type="similarity">
    <text evidence="2">Belongs to the nudE family.</text>
</comment>
<dbReference type="GO" id="GO:0005871">
    <property type="term" value="C:kinesin complex"/>
    <property type="evidence" value="ECO:0007669"/>
    <property type="project" value="TreeGrafter"/>
</dbReference>
<dbReference type="InterPro" id="IPR033494">
    <property type="entry name" value="NUDE"/>
</dbReference>
<evidence type="ECO:0000256" key="7">
    <source>
        <dbReference type="SAM" id="Coils"/>
    </source>
</evidence>
<feature type="coiled-coil region" evidence="7">
    <location>
        <begin position="21"/>
        <end position="80"/>
    </location>
</feature>
<protein>
    <recommendedName>
        <fullName evidence="9">NUDE domain-containing protein</fullName>
    </recommendedName>
</protein>
<evidence type="ECO:0000313" key="11">
    <source>
        <dbReference type="Proteomes" id="UP000184383"/>
    </source>
</evidence>
<dbReference type="GO" id="GO:0000776">
    <property type="term" value="C:kinetochore"/>
    <property type="evidence" value="ECO:0007669"/>
    <property type="project" value="TreeGrafter"/>
</dbReference>
<dbReference type="GeneID" id="63749422"/>
<dbReference type="PANTHER" id="PTHR10921:SF1">
    <property type="entry name" value="NUCLEAR DISTRIBUTION PROTEIN NUDE HOMOLOG"/>
    <property type="match status" value="1"/>
</dbReference>
<dbReference type="PANTHER" id="PTHR10921">
    <property type="entry name" value="NUCLEAR DISTRIBUTION PROTEIN NUDE HOMOLOG 1"/>
    <property type="match status" value="1"/>
</dbReference>
<gene>
    <name evidence="10" type="ORF">ASPWEDRAFT_31715</name>
</gene>
<dbReference type="Proteomes" id="UP000184383">
    <property type="component" value="Unassembled WGS sequence"/>
</dbReference>
<name>A0A1L9R7X9_ASPWE</name>
<accession>A0A1L9R7X9</accession>
<evidence type="ECO:0000256" key="8">
    <source>
        <dbReference type="SAM" id="MobiDB-lite"/>
    </source>
</evidence>
<keyword evidence="11" id="KW-1185">Reference proteome</keyword>
<dbReference type="RefSeq" id="XP_040684707.1">
    <property type="nucleotide sequence ID" value="XM_040833574.1"/>
</dbReference>
<dbReference type="AlphaFoldDB" id="A0A1L9R7X9"/>
<feature type="compositionally biased region" description="Low complexity" evidence="8">
    <location>
        <begin position="354"/>
        <end position="371"/>
    </location>
</feature>
<feature type="compositionally biased region" description="Polar residues" evidence="8">
    <location>
        <begin position="249"/>
        <end position="258"/>
    </location>
</feature>
<keyword evidence="5 7" id="KW-0175">Coiled coil</keyword>
<keyword evidence="3" id="KW-0963">Cytoplasm</keyword>
<evidence type="ECO:0000256" key="6">
    <source>
        <dbReference type="ARBA" id="ARBA00023212"/>
    </source>
</evidence>
<evidence type="ECO:0000256" key="5">
    <source>
        <dbReference type="ARBA" id="ARBA00023054"/>
    </source>
</evidence>
<evidence type="ECO:0000313" key="10">
    <source>
        <dbReference type="EMBL" id="OJJ31030.1"/>
    </source>
</evidence>
<feature type="compositionally biased region" description="Polar residues" evidence="8">
    <location>
        <begin position="302"/>
        <end position="322"/>
    </location>
</feature>